<sequence length="1062" mass="120021">MSSFHAGIDGQVVIPGTSTYDGGTTNFNIYNPPSHNRPTRPREPFSTVPFPPDPDFVDRPEILVWVRDKCAGPGARAGLVGLGGVGKSQLAIQYAHSIRDARPQTFVFWVHASTRARFEEAYQDIADWLQLPGRSDPKANVLRLVRNWLQDEANGTWLLILDNVDDVDMFYPKQAHASDRFGSPSTSLAEYVPQCRNGSILITSRNKDAAARLAGGYPRIKGVTALSEHQALQLLRNKLHNESDSEGAVQLLRTLGYLPLAITQAAAYINRHAPQVTIQNYLNKFHRSIKNRESLLNQDAGDLRRDRSASSSVVATWQLTFKRVRKERRSAADLLLLMSFFNPQAIPEFALRSFDSGTKTRMRNVKDMFSVPQYLKNQHKGDGEKDFYDDIGMLQAYSLISTTAEKEMLKMHPLVQHCTIAWLSSARQAERFRVVFLDLMKKTFLSQKLGDWEKCKQLVPHIDTFDPGEPSDKSFNQWVSLTIDIGELLYNRGKYNEAVMFYRRALEGREKELGIQHPDTLTRVSDLASVLLYQGKYDEAEKLNRRALEGREKELGIQHPHTLLSVSNLSVVLAHQGKYDEAEKLNQRALEGLEKELGIQHPYTLTSVGNLALVLAHQGKYDEAEKLNRRALEGREKELGVQHPGTLISVGNLALVLLYQGKYNETEQLNRRALEGREKELGIQHPHTLFSVNNLAVVLRAQGKYDEAEKLNRQALEGREKELGTQHPDTLLSVSSLAIVLEHQGKYDEAEKLNRRALEGLEKELGIQHPHTLFSVNNLAVVLRAQGKYDEAEKLNRQALEGREKELGTQHPDTLLSVSSLAIVLEHQGKYDEAEKLNRRALEGLEKELGIQHPHTLLSMNNLAVVLRDQRKYKEAEQLNRQALEGREKELGIQHPDTLTSMDHLAVVLRDQRKYKEAEQLNRQALEGREKALGTQHPDTLTSVYSSAHLLHRLRRYTEAAELYQQAYGGYAQQLGSQHPTTVACHEHFAAMQQEIEHGKPRPSDNVSLAERECSGEPPYEASHDQISEVQMDRAVRISAVQDPETDYGWHCNIPLSEHPVV</sequence>
<evidence type="ECO:0000259" key="3">
    <source>
        <dbReference type="Pfam" id="PF00931"/>
    </source>
</evidence>
<dbReference type="SMART" id="SM00028">
    <property type="entry name" value="TPR"/>
    <property type="match status" value="8"/>
</dbReference>
<dbReference type="InterPro" id="IPR053137">
    <property type="entry name" value="NLR-like"/>
</dbReference>
<evidence type="ECO:0000256" key="1">
    <source>
        <dbReference type="PROSITE-ProRule" id="PRU00339"/>
    </source>
</evidence>
<dbReference type="InterPro" id="IPR011990">
    <property type="entry name" value="TPR-like_helical_dom_sf"/>
</dbReference>
<protein>
    <recommendedName>
        <fullName evidence="7">TPR-like protein</fullName>
    </recommendedName>
</protein>
<evidence type="ECO:0000313" key="5">
    <source>
        <dbReference type="EMBL" id="KAK3201035.1"/>
    </source>
</evidence>
<evidence type="ECO:0008006" key="7">
    <source>
        <dbReference type="Google" id="ProtNLM"/>
    </source>
</evidence>
<dbReference type="InterPro" id="IPR056681">
    <property type="entry name" value="DUF7779"/>
</dbReference>
<dbReference type="SUPFAM" id="SSF48452">
    <property type="entry name" value="TPR-like"/>
    <property type="match status" value="1"/>
</dbReference>
<reference evidence="5 6" key="1">
    <citation type="submission" date="2021-02" db="EMBL/GenBank/DDBJ databases">
        <title>Genome assembly of Pseudopithomyces chartarum.</title>
        <authorList>
            <person name="Jauregui R."/>
            <person name="Singh J."/>
            <person name="Voisey C."/>
        </authorList>
    </citation>
    <scope>NUCLEOTIDE SEQUENCE [LARGE SCALE GENOMIC DNA]</scope>
    <source>
        <strain evidence="5 6">AGR01</strain>
    </source>
</reference>
<dbReference type="PRINTS" id="PR00381">
    <property type="entry name" value="KINESINLIGHT"/>
</dbReference>
<dbReference type="InterPro" id="IPR019734">
    <property type="entry name" value="TPR_rpt"/>
</dbReference>
<dbReference type="Pfam" id="PF25000">
    <property type="entry name" value="DUF7779"/>
    <property type="match status" value="1"/>
</dbReference>
<feature type="domain" description="NB-ARC" evidence="3">
    <location>
        <begin position="78"/>
        <end position="242"/>
    </location>
</feature>
<dbReference type="InterPro" id="IPR027417">
    <property type="entry name" value="P-loop_NTPase"/>
</dbReference>
<dbReference type="Proteomes" id="UP001280581">
    <property type="component" value="Unassembled WGS sequence"/>
</dbReference>
<evidence type="ECO:0000259" key="4">
    <source>
        <dbReference type="Pfam" id="PF25000"/>
    </source>
</evidence>
<proteinExistence type="predicted"/>
<feature type="repeat" description="TPR" evidence="1">
    <location>
        <begin position="479"/>
        <end position="512"/>
    </location>
</feature>
<dbReference type="Pfam" id="PF13424">
    <property type="entry name" value="TPR_12"/>
    <property type="match status" value="5"/>
</dbReference>
<gene>
    <name evidence="5" type="ORF">GRF29_213g764680</name>
</gene>
<organism evidence="5 6">
    <name type="scientific">Pseudopithomyces chartarum</name>
    <dbReference type="NCBI Taxonomy" id="1892770"/>
    <lineage>
        <taxon>Eukaryota</taxon>
        <taxon>Fungi</taxon>
        <taxon>Dikarya</taxon>
        <taxon>Ascomycota</taxon>
        <taxon>Pezizomycotina</taxon>
        <taxon>Dothideomycetes</taxon>
        <taxon>Pleosporomycetidae</taxon>
        <taxon>Pleosporales</taxon>
        <taxon>Massarineae</taxon>
        <taxon>Didymosphaeriaceae</taxon>
        <taxon>Pseudopithomyces</taxon>
    </lineage>
</organism>
<dbReference type="Gene3D" id="1.25.40.10">
    <property type="entry name" value="Tetratricopeptide repeat domain"/>
    <property type="match status" value="3"/>
</dbReference>
<dbReference type="NCBIfam" id="NF040586">
    <property type="entry name" value="FxSxx_TPR"/>
    <property type="match status" value="1"/>
</dbReference>
<name>A0AAN6RDE5_9PLEO</name>
<dbReference type="SUPFAM" id="SSF52540">
    <property type="entry name" value="P-loop containing nucleoside triphosphate hydrolases"/>
    <property type="match status" value="1"/>
</dbReference>
<evidence type="ECO:0000256" key="2">
    <source>
        <dbReference type="SAM" id="MobiDB-lite"/>
    </source>
</evidence>
<feature type="region of interest" description="Disordered" evidence="2">
    <location>
        <begin position="996"/>
        <end position="1026"/>
    </location>
</feature>
<dbReference type="AlphaFoldDB" id="A0AAN6RDE5"/>
<dbReference type="EMBL" id="WVTA01000017">
    <property type="protein sequence ID" value="KAK3201035.1"/>
    <property type="molecule type" value="Genomic_DNA"/>
</dbReference>
<evidence type="ECO:0000313" key="6">
    <source>
        <dbReference type="Proteomes" id="UP001280581"/>
    </source>
</evidence>
<dbReference type="Gene3D" id="3.40.50.300">
    <property type="entry name" value="P-loop containing nucleotide triphosphate hydrolases"/>
    <property type="match status" value="1"/>
</dbReference>
<accession>A0AAN6RDE5</accession>
<keyword evidence="6" id="KW-1185">Reference proteome</keyword>
<dbReference type="GO" id="GO:0043531">
    <property type="term" value="F:ADP binding"/>
    <property type="evidence" value="ECO:0007669"/>
    <property type="project" value="InterPro"/>
</dbReference>
<dbReference type="PANTHER" id="PTHR46082:SF6">
    <property type="entry name" value="AAA+ ATPASE DOMAIN-CONTAINING PROTEIN-RELATED"/>
    <property type="match status" value="1"/>
</dbReference>
<feature type="domain" description="DUF7779" evidence="4">
    <location>
        <begin position="325"/>
        <end position="426"/>
    </location>
</feature>
<comment type="caution">
    <text evidence="5">The sequence shown here is derived from an EMBL/GenBank/DDBJ whole genome shotgun (WGS) entry which is preliminary data.</text>
</comment>
<dbReference type="Pfam" id="PF00931">
    <property type="entry name" value="NB-ARC"/>
    <property type="match status" value="1"/>
</dbReference>
<dbReference type="Pfam" id="PF13374">
    <property type="entry name" value="TPR_10"/>
    <property type="match status" value="1"/>
</dbReference>
<dbReference type="PANTHER" id="PTHR46082">
    <property type="entry name" value="ATP/GTP-BINDING PROTEIN-RELATED"/>
    <property type="match status" value="1"/>
</dbReference>
<keyword evidence="1" id="KW-0802">TPR repeat</keyword>
<dbReference type="PROSITE" id="PS50005">
    <property type="entry name" value="TPR"/>
    <property type="match status" value="1"/>
</dbReference>
<dbReference type="InterPro" id="IPR002182">
    <property type="entry name" value="NB-ARC"/>
</dbReference>